<dbReference type="PANTHER" id="PTHR11610">
    <property type="entry name" value="LIPASE"/>
    <property type="match status" value="1"/>
</dbReference>
<dbReference type="SUPFAM" id="SSF53474">
    <property type="entry name" value="alpha/beta-Hydrolases"/>
    <property type="match status" value="1"/>
</dbReference>
<evidence type="ECO:0000256" key="2">
    <source>
        <dbReference type="ARBA" id="ARBA00010701"/>
    </source>
</evidence>
<comment type="similarity">
    <text evidence="2 4">Belongs to the AB hydrolase superfamily. Lipase family.</text>
</comment>
<sequence length="392" mass="44052">MSISSISSLSVPGPQPLRGSRQGVFSFGPCRIVFNPQCPDPDVTFWLYTKLNPEHPIQVRVGSDHNVSNLVQAGFVPSKPSKIVIHGYNSDMHLSALQEIRKEYVKTKDFNIFAVDWSPLNRSPCYIGALINVPHVGVCTAQLVQRIRQLGATNIHVIGFSLGAHVTNYMAIALRPYKLPRITGLDPAFPGFITPVLDDKLDKTDAEFVDVYHTNAFLQGKVEESGHVDFYINGGVIQPGCWAERRFFACNHHRAPIYYAESINTEKGFYGWPCPSYLQYLLGRCPPKDPQIRMGEFISRLARGVYLVITESVSPYAVGKYDGPAIEVFLKSDKNRMEILDKFKKEVVDFVDEAYVIEELYGKHKTQVKLNSRLAEAVLVYDVTDVFNIVFA</sequence>
<dbReference type="EMBL" id="JANEYG010000031">
    <property type="protein sequence ID" value="KAJ8917670.1"/>
    <property type="molecule type" value="Genomic_DNA"/>
</dbReference>
<organism evidence="6 7">
    <name type="scientific">Exocentrus adspersus</name>
    <dbReference type="NCBI Taxonomy" id="1586481"/>
    <lineage>
        <taxon>Eukaryota</taxon>
        <taxon>Metazoa</taxon>
        <taxon>Ecdysozoa</taxon>
        <taxon>Arthropoda</taxon>
        <taxon>Hexapoda</taxon>
        <taxon>Insecta</taxon>
        <taxon>Pterygota</taxon>
        <taxon>Neoptera</taxon>
        <taxon>Endopterygota</taxon>
        <taxon>Coleoptera</taxon>
        <taxon>Polyphaga</taxon>
        <taxon>Cucujiformia</taxon>
        <taxon>Chrysomeloidea</taxon>
        <taxon>Cerambycidae</taxon>
        <taxon>Lamiinae</taxon>
        <taxon>Acanthocinini</taxon>
        <taxon>Exocentrus</taxon>
    </lineage>
</organism>
<dbReference type="GO" id="GO:0017171">
    <property type="term" value="F:serine hydrolase activity"/>
    <property type="evidence" value="ECO:0007669"/>
    <property type="project" value="TreeGrafter"/>
</dbReference>
<dbReference type="Gene3D" id="3.40.50.1820">
    <property type="entry name" value="alpha/beta hydrolase"/>
    <property type="match status" value="1"/>
</dbReference>
<name>A0AAV8VU69_9CUCU</name>
<dbReference type="InterPro" id="IPR033906">
    <property type="entry name" value="Lipase_N"/>
</dbReference>
<dbReference type="PANTHER" id="PTHR11610:SF151">
    <property type="entry name" value="PHOSPHOLIPASE A1 MEMBER A-LIKE PROTEIN"/>
    <property type="match status" value="1"/>
</dbReference>
<comment type="subcellular location">
    <subcellularLocation>
        <location evidence="1">Secreted</location>
    </subcellularLocation>
</comment>
<dbReference type="AlphaFoldDB" id="A0AAV8VU69"/>
<reference evidence="6 7" key="1">
    <citation type="journal article" date="2023" name="Insect Mol. Biol.">
        <title>Genome sequencing provides insights into the evolution of gene families encoding plant cell wall-degrading enzymes in longhorned beetles.</title>
        <authorList>
            <person name="Shin N.R."/>
            <person name="Okamura Y."/>
            <person name="Kirsch R."/>
            <person name="Pauchet Y."/>
        </authorList>
    </citation>
    <scope>NUCLEOTIDE SEQUENCE [LARGE SCALE GENOMIC DNA]</scope>
    <source>
        <strain evidence="6">EAD_L_NR</strain>
    </source>
</reference>
<dbReference type="InterPro" id="IPR029058">
    <property type="entry name" value="AB_hydrolase_fold"/>
</dbReference>
<dbReference type="GO" id="GO:0005615">
    <property type="term" value="C:extracellular space"/>
    <property type="evidence" value="ECO:0007669"/>
    <property type="project" value="TreeGrafter"/>
</dbReference>
<comment type="caution">
    <text evidence="6">The sequence shown here is derived from an EMBL/GenBank/DDBJ whole genome shotgun (WGS) entry which is preliminary data.</text>
</comment>
<dbReference type="PRINTS" id="PR00821">
    <property type="entry name" value="TAGLIPASE"/>
</dbReference>
<dbReference type="InterPro" id="IPR000734">
    <property type="entry name" value="TAG_lipase"/>
</dbReference>
<keyword evidence="7" id="KW-1185">Reference proteome</keyword>
<evidence type="ECO:0000256" key="1">
    <source>
        <dbReference type="ARBA" id="ARBA00004613"/>
    </source>
</evidence>
<proteinExistence type="inferred from homology"/>
<evidence type="ECO:0000259" key="5">
    <source>
        <dbReference type="Pfam" id="PF00151"/>
    </source>
</evidence>
<protein>
    <recommendedName>
        <fullName evidence="5">Lipase domain-containing protein</fullName>
    </recommendedName>
</protein>
<feature type="domain" description="Lipase" evidence="5">
    <location>
        <begin position="38"/>
        <end position="301"/>
    </location>
</feature>
<keyword evidence="3" id="KW-0964">Secreted</keyword>
<dbReference type="GO" id="GO:0016298">
    <property type="term" value="F:lipase activity"/>
    <property type="evidence" value="ECO:0007669"/>
    <property type="project" value="InterPro"/>
</dbReference>
<dbReference type="CDD" id="cd00707">
    <property type="entry name" value="Pancreat_lipase_like"/>
    <property type="match status" value="1"/>
</dbReference>
<gene>
    <name evidence="6" type="ORF">NQ315_005117</name>
</gene>
<evidence type="ECO:0000256" key="3">
    <source>
        <dbReference type="ARBA" id="ARBA00022525"/>
    </source>
</evidence>
<accession>A0AAV8VU69</accession>
<dbReference type="Proteomes" id="UP001159042">
    <property type="component" value="Unassembled WGS sequence"/>
</dbReference>
<evidence type="ECO:0000313" key="7">
    <source>
        <dbReference type="Proteomes" id="UP001159042"/>
    </source>
</evidence>
<dbReference type="InterPro" id="IPR013818">
    <property type="entry name" value="Lipase"/>
</dbReference>
<dbReference type="FunFam" id="3.40.50.1820:FF:000076">
    <property type="entry name" value="phospholipase A1"/>
    <property type="match status" value="1"/>
</dbReference>
<evidence type="ECO:0000256" key="4">
    <source>
        <dbReference type="RuleBase" id="RU004262"/>
    </source>
</evidence>
<evidence type="ECO:0000313" key="6">
    <source>
        <dbReference type="EMBL" id="KAJ8917670.1"/>
    </source>
</evidence>
<dbReference type="GO" id="GO:0016042">
    <property type="term" value="P:lipid catabolic process"/>
    <property type="evidence" value="ECO:0007669"/>
    <property type="project" value="TreeGrafter"/>
</dbReference>
<dbReference type="Pfam" id="PF00151">
    <property type="entry name" value="Lipase"/>
    <property type="match status" value="1"/>
</dbReference>